<proteinExistence type="predicted"/>
<feature type="compositionally biased region" description="Acidic residues" evidence="1">
    <location>
        <begin position="88"/>
        <end position="99"/>
    </location>
</feature>
<name>A0AAD6HBG4_9EURO</name>
<evidence type="ECO:0000256" key="1">
    <source>
        <dbReference type="SAM" id="MobiDB-lite"/>
    </source>
</evidence>
<dbReference type="AlphaFoldDB" id="A0AAD6HBG4"/>
<comment type="caution">
    <text evidence="2">The sequence shown here is derived from an EMBL/GenBank/DDBJ whole genome shotgun (WGS) entry which is preliminary data.</text>
</comment>
<gene>
    <name evidence="2" type="ORF">N7493_010951</name>
</gene>
<feature type="region of interest" description="Disordered" evidence="1">
    <location>
        <begin position="22"/>
        <end position="99"/>
    </location>
</feature>
<evidence type="ECO:0000313" key="2">
    <source>
        <dbReference type="EMBL" id="KAJ5703813.1"/>
    </source>
</evidence>
<organism evidence="2 3">
    <name type="scientific">Penicillium malachiteum</name>
    <dbReference type="NCBI Taxonomy" id="1324776"/>
    <lineage>
        <taxon>Eukaryota</taxon>
        <taxon>Fungi</taxon>
        <taxon>Dikarya</taxon>
        <taxon>Ascomycota</taxon>
        <taxon>Pezizomycotina</taxon>
        <taxon>Eurotiomycetes</taxon>
        <taxon>Eurotiomycetidae</taxon>
        <taxon>Eurotiales</taxon>
        <taxon>Aspergillaceae</taxon>
        <taxon>Penicillium</taxon>
    </lineage>
</organism>
<keyword evidence="3" id="KW-1185">Reference proteome</keyword>
<dbReference type="EMBL" id="JAQJAN010000020">
    <property type="protein sequence ID" value="KAJ5703813.1"/>
    <property type="molecule type" value="Genomic_DNA"/>
</dbReference>
<accession>A0AAD6HBG4</accession>
<feature type="compositionally biased region" description="Basic and acidic residues" evidence="1">
    <location>
        <begin position="32"/>
        <end position="43"/>
    </location>
</feature>
<protein>
    <submittedName>
        <fullName evidence="2">Uncharacterized protein</fullName>
    </submittedName>
</protein>
<reference evidence="2" key="1">
    <citation type="journal article" date="2023" name="IMA Fungus">
        <title>Comparative genomic study of the Penicillium genus elucidates a diverse pangenome and 15 lateral gene transfer events.</title>
        <authorList>
            <person name="Petersen C."/>
            <person name="Sorensen T."/>
            <person name="Nielsen M.R."/>
            <person name="Sondergaard T.E."/>
            <person name="Sorensen J.L."/>
            <person name="Fitzpatrick D.A."/>
            <person name="Frisvad J.C."/>
            <person name="Nielsen K.L."/>
        </authorList>
    </citation>
    <scope>NUCLEOTIDE SEQUENCE</scope>
    <source>
        <strain evidence="2">IBT 17514</strain>
    </source>
</reference>
<dbReference type="Proteomes" id="UP001215712">
    <property type="component" value="Unassembled WGS sequence"/>
</dbReference>
<evidence type="ECO:0000313" key="3">
    <source>
        <dbReference type="Proteomes" id="UP001215712"/>
    </source>
</evidence>
<reference evidence="2" key="2">
    <citation type="submission" date="2023-01" db="EMBL/GenBank/DDBJ databases">
        <authorList>
            <person name="Petersen C."/>
        </authorList>
    </citation>
    <scope>NUCLEOTIDE SEQUENCE</scope>
    <source>
        <strain evidence="2">IBT 17514</strain>
    </source>
</reference>
<sequence length="99" mass="11428">MSIWFSQDDKYRDEIVHLEDERYGAHHHRHITHDTNESNEGPRRVPHRGPHERRSPTTSKKTKESSGSAAKRHGKTNSTSAHVPFQPEVEEPELEEPGE</sequence>